<dbReference type="PANTHER" id="PTHR30528:SF0">
    <property type="entry name" value="CYTOPLASMIC PROTEIN"/>
    <property type="match status" value="1"/>
</dbReference>
<dbReference type="Pfam" id="PF06224">
    <property type="entry name" value="AlkZ-like"/>
    <property type="match status" value="1"/>
</dbReference>
<keyword evidence="2" id="KW-1185">Reference proteome</keyword>
<dbReference type="PANTHER" id="PTHR30528">
    <property type="entry name" value="CYTOPLASMIC PROTEIN"/>
    <property type="match status" value="1"/>
</dbReference>
<dbReference type="Proteomes" id="UP000825701">
    <property type="component" value="Chromosome"/>
</dbReference>
<reference evidence="1" key="1">
    <citation type="submission" date="2021-08" db="EMBL/GenBank/DDBJ databases">
        <authorList>
            <person name="Zhang H."/>
            <person name="Xu M."/>
            <person name="Yu Z."/>
            <person name="Yang L."/>
            <person name="Cai Y."/>
        </authorList>
    </citation>
    <scope>NUCLEOTIDE SEQUENCE</scope>
    <source>
        <strain evidence="1">CHL1</strain>
    </source>
</reference>
<dbReference type="EMBL" id="CP081869">
    <property type="protein sequence ID" value="QZN98437.1"/>
    <property type="molecule type" value="Genomic_DNA"/>
</dbReference>
<dbReference type="RefSeq" id="WP_261401360.1">
    <property type="nucleotide sequence ID" value="NZ_CP081869.1"/>
</dbReference>
<protein>
    <submittedName>
        <fullName evidence="1">Winged helix DNA-binding domain-containing protein</fullName>
    </submittedName>
</protein>
<gene>
    <name evidence="1" type="ORF">K6K41_15275</name>
</gene>
<dbReference type="AlphaFoldDB" id="A0A9E6R878"/>
<keyword evidence="1" id="KW-0238">DNA-binding</keyword>
<dbReference type="GO" id="GO:0003677">
    <property type="term" value="F:DNA binding"/>
    <property type="evidence" value="ECO:0007669"/>
    <property type="project" value="UniProtKB-KW"/>
</dbReference>
<proteinExistence type="predicted"/>
<name>A0A9E6R878_9HYPH</name>
<organism evidence="1 2">
    <name type="scientific">Chenggangzhangella methanolivorans</name>
    <dbReference type="NCBI Taxonomy" id="1437009"/>
    <lineage>
        <taxon>Bacteria</taxon>
        <taxon>Pseudomonadati</taxon>
        <taxon>Pseudomonadota</taxon>
        <taxon>Alphaproteobacteria</taxon>
        <taxon>Hyphomicrobiales</taxon>
        <taxon>Methylopilaceae</taxon>
        <taxon>Chenggangzhangella</taxon>
    </lineage>
</organism>
<sequence length="385" mass="43308">MAKAKPVTIDVLRARAMWLRAQRLDEATPFGEGPQAVRRAVEHLGYVQIDTINVIERCHHHILYSRIPAYRRSDLAAAQTDEKSVFEYWTHALSYVPTADFRFFIRAMEAYRANPAKAFAAETDARAYSALLARIRREGALSIRDIDDDVLVEKTHPWGSRKPSKGALRFGFYAGDLAISRRDGMLKTYEIAARHFGWERRPRPASDAQTAQYLLARGLRAQSLVSLDSICYGDAKAKAGVAPLIEAGVKRRTLVPIQMEGAKAPALWADAKDLEAPSPDVDPGRVHILSPFDPLVIQRKRLAALFGYEHRFEAYAPADKRVLGYFALPVLAGDRIVAALDLKTDRKAKKLLIQKWTWIAGETGELRRAIEDELGRFERFQLADD</sequence>
<dbReference type="KEGG" id="cmet:K6K41_15275"/>
<evidence type="ECO:0000313" key="1">
    <source>
        <dbReference type="EMBL" id="QZN98437.1"/>
    </source>
</evidence>
<accession>A0A9E6R878</accession>
<dbReference type="InterPro" id="IPR009351">
    <property type="entry name" value="AlkZ-like"/>
</dbReference>
<evidence type="ECO:0000313" key="2">
    <source>
        <dbReference type="Proteomes" id="UP000825701"/>
    </source>
</evidence>